<organism evidence="1 2">
    <name type="scientific">Entotheonella factor</name>
    <dbReference type="NCBI Taxonomy" id="1429438"/>
    <lineage>
        <taxon>Bacteria</taxon>
        <taxon>Pseudomonadati</taxon>
        <taxon>Nitrospinota/Tectimicrobiota group</taxon>
        <taxon>Candidatus Tectimicrobiota</taxon>
        <taxon>Candidatus Entotheonellia</taxon>
        <taxon>Candidatus Entotheonellales</taxon>
        <taxon>Candidatus Entotheonellaceae</taxon>
        <taxon>Candidatus Entotheonella</taxon>
    </lineage>
</organism>
<dbReference type="HOGENOM" id="CLU_202385_0_0_7"/>
<sequence>MYGDRLKSVPTRVTFFIGVVMRPLAFPRNDEKVKKAGDRIEFCPLRKTGFSLGAY</sequence>
<comment type="caution">
    <text evidence="1">The sequence shown here is derived from an EMBL/GenBank/DDBJ whole genome shotgun (WGS) entry which is preliminary data.</text>
</comment>
<evidence type="ECO:0000313" key="2">
    <source>
        <dbReference type="Proteomes" id="UP000019141"/>
    </source>
</evidence>
<keyword evidence="2" id="KW-1185">Reference proteome</keyword>
<dbReference type="EMBL" id="AZHW01000402">
    <property type="protein sequence ID" value="ETW99801.1"/>
    <property type="molecule type" value="Genomic_DNA"/>
</dbReference>
<reference evidence="1 2" key="1">
    <citation type="journal article" date="2014" name="Nature">
        <title>An environmental bacterial taxon with a large and distinct metabolic repertoire.</title>
        <authorList>
            <person name="Wilson M.C."/>
            <person name="Mori T."/>
            <person name="Ruckert C."/>
            <person name="Uria A.R."/>
            <person name="Helf M.J."/>
            <person name="Takada K."/>
            <person name="Gernert C."/>
            <person name="Steffens U.A."/>
            <person name="Heycke N."/>
            <person name="Schmitt S."/>
            <person name="Rinke C."/>
            <person name="Helfrich E.J."/>
            <person name="Brachmann A.O."/>
            <person name="Gurgui C."/>
            <person name="Wakimoto T."/>
            <person name="Kracht M."/>
            <person name="Crusemann M."/>
            <person name="Hentschel U."/>
            <person name="Abe I."/>
            <person name="Matsunaga S."/>
            <person name="Kalinowski J."/>
            <person name="Takeyama H."/>
            <person name="Piel J."/>
        </authorList>
    </citation>
    <scope>NUCLEOTIDE SEQUENCE [LARGE SCALE GENOMIC DNA]</scope>
    <source>
        <strain evidence="2">TSY1</strain>
    </source>
</reference>
<evidence type="ECO:0000313" key="1">
    <source>
        <dbReference type="EMBL" id="ETW99801.1"/>
    </source>
</evidence>
<dbReference type="Proteomes" id="UP000019141">
    <property type="component" value="Unassembled WGS sequence"/>
</dbReference>
<accession>W4LQZ1</accession>
<dbReference type="AlphaFoldDB" id="W4LQZ1"/>
<name>W4LQZ1_ENTF1</name>
<proteinExistence type="predicted"/>
<gene>
    <name evidence="1" type="ORF">ETSY1_13635</name>
</gene>
<protein>
    <submittedName>
        <fullName evidence="1">Uncharacterized protein</fullName>
    </submittedName>
</protein>